<proteinExistence type="predicted"/>
<dbReference type="EMBL" id="KI517953">
    <property type="protein sequence ID" value="ESQ28600.1"/>
    <property type="molecule type" value="Genomic_DNA"/>
</dbReference>
<evidence type="ECO:0000259" key="1">
    <source>
        <dbReference type="Pfam" id="PF13456"/>
    </source>
</evidence>
<gene>
    <name evidence="2" type="ORF">EUTSA_v10019721mg</name>
</gene>
<dbReference type="KEGG" id="eus:EUTSA_v10019721mg"/>
<evidence type="ECO:0000313" key="3">
    <source>
        <dbReference type="Proteomes" id="UP000030689"/>
    </source>
</evidence>
<dbReference type="OMA" id="WEWIPRE"/>
<name>V4JTG1_EUTSA</name>
<dbReference type="InterPro" id="IPR002156">
    <property type="entry name" value="RNaseH_domain"/>
</dbReference>
<accession>V4JTG1</accession>
<protein>
    <recommendedName>
        <fullName evidence="1">RNase H type-1 domain-containing protein</fullName>
    </recommendedName>
</protein>
<dbReference type="Gramene" id="ESQ28600">
    <property type="protein sequence ID" value="ESQ28600"/>
    <property type="gene ID" value="EUTSA_v10019721mg"/>
</dbReference>
<dbReference type="AlphaFoldDB" id="V4JTG1"/>
<dbReference type="eggNOG" id="KOG1075">
    <property type="taxonomic scope" value="Eukaryota"/>
</dbReference>
<reference evidence="2 3" key="1">
    <citation type="journal article" date="2013" name="Front. Plant Sci.">
        <title>The Reference Genome of the Halophytic Plant Eutrema salsugineum.</title>
        <authorList>
            <person name="Yang R."/>
            <person name="Jarvis D.E."/>
            <person name="Chen H."/>
            <person name="Beilstein M.A."/>
            <person name="Grimwood J."/>
            <person name="Jenkins J."/>
            <person name="Shu S."/>
            <person name="Prochnik S."/>
            <person name="Xin M."/>
            <person name="Ma C."/>
            <person name="Schmutz J."/>
            <person name="Wing R.A."/>
            <person name="Mitchell-Olds T."/>
            <person name="Schumaker K.S."/>
            <person name="Wang X."/>
        </authorList>
    </citation>
    <scope>NUCLEOTIDE SEQUENCE [LARGE SCALE GENOMIC DNA]</scope>
</reference>
<organism evidence="2 3">
    <name type="scientific">Eutrema salsugineum</name>
    <name type="common">Saltwater cress</name>
    <name type="synonym">Sisymbrium salsugineum</name>
    <dbReference type="NCBI Taxonomy" id="72664"/>
    <lineage>
        <taxon>Eukaryota</taxon>
        <taxon>Viridiplantae</taxon>
        <taxon>Streptophyta</taxon>
        <taxon>Embryophyta</taxon>
        <taxon>Tracheophyta</taxon>
        <taxon>Spermatophyta</taxon>
        <taxon>Magnoliopsida</taxon>
        <taxon>eudicotyledons</taxon>
        <taxon>Gunneridae</taxon>
        <taxon>Pentapetalae</taxon>
        <taxon>rosids</taxon>
        <taxon>malvids</taxon>
        <taxon>Brassicales</taxon>
        <taxon>Brassicaceae</taxon>
        <taxon>Eutremeae</taxon>
        <taxon>Eutrema</taxon>
    </lineage>
</organism>
<dbReference type="InterPro" id="IPR012337">
    <property type="entry name" value="RNaseH-like_sf"/>
</dbReference>
<dbReference type="PANTHER" id="PTHR47074:SF11">
    <property type="entry name" value="REVERSE TRANSCRIPTASE-LIKE PROTEIN"/>
    <property type="match status" value="1"/>
</dbReference>
<dbReference type="Proteomes" id="UP000030689">
    <property type="component" value="Unassembled WGS sequence"/>
</dbReference>
<dbReference type="SUPFAM" id="SSF53098">
    <property type="entry name" value="Ribonuclease H-like"/>
    <property type="match status" value="1"/>
</dbReference>
<dbReference type="OrthoDB" id="1050068at2759"/>
<dbReference type="InterPro" id="IPR052929">
    <property type="entry name" value="RNase_H-like_EbsB-rel"/>
</dbReference>
<dbReference type="Pfam" id="PF13456">
    <property type="entry name" value="RVT_3"/>
    <property type="match status" value="1"/>
</dbReference>
<evidence type="ECO:0000313" key="2">
    <source>
        <dbReference type="EMBL" id="ESQ28600.1"/>
    </source>
</evidence>
<dbReference type="STRING" id="72664.V4JTG1"/>
<dbReference type="InterPro" id="IPR036397">
    <property type="entry name" value="RNaseH_sf"/>
</dbReference>
<dbReference type="GO" id="GO:0004523">
    <property type="term" value="F:RNA-DNA hybrid ribonuclease activity"/>
    <property type="evidence" value="ECO:0007669"/>
    <property type="project" value="InterPro"/>
</dbReference>
<keyword evidence="3" id="KW-1185">Reference proteome</keyword>
<dbReference type="PANTHER" id="PTHR47074">
    <property type="entry name" value="BNAC02G40300D PROTEIN"/>
    <property type="match status" value="1"/>
</dbReference>
<dbReference type="GO" id="GO:0003676">
    <property type="term" value="F:nucleic acid binding"/>
    <property type="evidence" value="ECO:0007669"/>
    <property type="project" value="InterPro"/>
</dbReference>
<feature type="domain" description="RNase H type-1" evidence="1">
    <location>
        <begin position="4"/>
        <end position="115"/>
    </location>
</feature>
<sequence length="127" mass="13786">MENTLGGGIGWLIKDTKGITILQGTDNRMFVPLALAAEAFAVKAALHHALDSDFTSLSIQSDSDVLVKALRSGLVMNEIAGILHDIRYLASRFHHISFYVVPRSANCLADALSTFALSEAFWLAKPK</sequence>
<dbReference type="Gene3D" id="3.30.420.10">
    <property type="entry name" value="Ribonuclease H-like superfamily/Ribonuclease H"/>
    <property type="match status" value="1"/>
</dbReference>